<dbReference type="Proteomes" id="UP000515317">
    <property type="component" value="Chromosome"/>
</dbReference>
<protein>
    <submittedName>
        <fullName evidence="2">Uncharacterized protein</fullName>
    </submittedName>
</protein>
<dbReference type="AlphaFoldDB" id="A0A6S6QQH4"/>
<sequence length="202" mass="21036">MSKVILTRLASMIEAANKAEVKVSEATCDVAAMTVVTLNALGFTSDDKAIRKEASATVTEALDALKSEGVRGQIMAWAKRAVLGAYGADLVANASHRDQFLAVRSRMGARAWRDVRGEFSKGTGNGRGDEAKAKAKATNPAPADASDDIPEATNEVRALQAIAAMTLAGDVEGLNRLAEKILSAIDEAAKVAAPSEEVPLAA</sequence>
<dbReference type="KEGG" id="tso:IZ6_25310"/>
<dbReference type="EMBL" id="AP023361">
    <property type="protein sequence ID" value="BCJ91796.1"/>
    <property type="molecule type" value="Genomic_DNA"/>
</dbReference>
<organism evidence="2 3">
    <name type="scientific">Terrihabitans soli</name>
    <dbReference type="NCBI Taxonomy" id="708113"/>
    <lineage>
        <taxon>Bacteria</taxon>
        <taxon>Pseudomonadati</taxon>
        <taxon>Pseudomonadota</taxon>
        <taxon>Alphaproteobacteria</taxon>
        <taxon>Hyphomicrobiales</taxon>
        <taxon>Terrihabitans</taxon>
    </lineage>
</organism>
<name>A0A6S6QQH4_9HYPH</name>
<evidence type="ECO:0000313" key="3">
    <source>
        <dbReference type="Proteomes" id="UP000515317"/>
    </source>
</evidence>
<gene>
    <name evidence="2" type="ORF">IZ6_25310</name>
</gene>
<feature type="region of interest" description="Disordered" evidence="1">
    <location>
        <begin position="118"/>
        <end position="149"/>
    </location>
</feature>
<dbReference type="RefSeq" id="WP_222875418.1">
    <property type="nucleotide sequence ID" value="NZ_AP023361.1"/>
</dbReference>
<evidence type="ECO:0000313" key="2">
    <source>
        <dbReference type="EMBL" id="BCJ91796.1"/>
    </source>
</evidence>
<evidence type="ECO:0000256" key="1">
    <source>
        <dbReference type="SAM" id="MobiDB-lite"/>
    </source>
</evidence>
<proteinExistence type="predicted"/>
<reference evidence="2 3" key="1">
    <citation type="submission" date="2020-08" db="EMBL/GenBank/DDBJ databases">
        <title>Genome sequence of Rhizobiales bacterium strain IZ6.</title>
        <authorList>
            <person name="Nakai R."/>
            <person name="Naganuma T."/>
        </authorList>
    </citation>
    <scope>NUCLEOTIDE SEQUENCE [LARGE SCALE GENOMIC DNA]</scope>
    <source>
        <strain evidence="2 3">IZ6</strain>
    </source>
</reference>
<accession>A0A6S6QQH4</accession>
<keyword evidence="3" id="KW-1185">Reference proteome</keyword>